<dbReference type="EMBL" id="LKHV02000001">
    <property type="protein sequence ID" value="MCS5709014.1"/>
    <property type="molecule type" value="Genomic_DNA"/>
</dbReference>
<reference evidence="15" key="2">
    <citation type="journal article" date="2016" name="Genome Announc.">
        <title>Draft Genome Sequences of Two Novel Amoeba-Resistant Intranuclear Bacteria, 'Candidatus Berkiella cookevillensis' and 'Candidatus Berkiella aquae'.</title>
        <authorList>
            <person name="Mehari Y.T."/>
            <person name="Arivett B.A."/>
            <person name="Farone A.L."/>
            <person name="Gunderson J.H."/>
            <person name="Farone M.B."/>
        </authorList>
    </citation>
    <scope>NUCLEOTIDE SEQUENCE</scope>
    <source>
        <strain evidence="15">CC99</strain>
    </source>
</reference>
<dbReference type="GO" id="GO:0009102">
    <property type="term" value="P:biotin biosynthetic process"/>
    <property type="evidence" value="ECO:0007669"/>
    <property type="project" value="UniProtKB-KW"/>
</dbReference>
<dbReference type="InterPro" id="IPR015422">
    <property type="entry name" value="PyrdxlP-dep_Trfase_small"/>
</dbReference>
<evidence type="ECO:0000256" key="6">
    <source>
        <dbReference type="ARBA" id="ARBA00022679"/>
    </source>
</evidence>
<dbReference type="InterPro" id="IPR015421">
    <property type="entry name" value="PyrdxlP-dep_Trfase_major"/>
</dbReference>
<keyword evidence="16" id="KW-1185">Reference proteome</keyword>
<keyword evidence="7" id="KW-0093">Biotin biosynthesis</keyword>
<feature type="domain" description="Aminotransferase class I/classII large" evidence="13">
    <location>
        <begin position="31"/>
        <end position="373"/>
    </location>
</feature>
<dbReference type="Gene3D" id="3.90.1150.10">
    <property type="entry name" value="Aspartate Aminotransferase, domain 1"/>
    <property type="match status" value="1"/>
</dbReference>
<dbReference type="GO" id="GO:0030170">
    <property type="term" value="F:pyridoxal phosphate binding"/>
    <property type="evidence" value="ECO:0007669"/>
    <property type="project" value="InterPro"/>
</dbReference>
<sequence length="381" mass="42351">MSAKQCYQNFLNKQREQHLLRGIPANIKYDLDFSNNDYLHFSQHPSIIQAAQQALALYGSGSKASRLITHQQSAVLALESLIAKDKHSEKALAFCSGFQANVSVLAAVLDKKILGGAPLVFCDKLNHASLHLGCELAGVKQIRYRHLDMNHLEWQLKKHASTSNIRFIISESVFGMDGDIADLSTLIRLAKDYNALLYIDEAHSTGLFGPNGYGHSTEFPGEIDMIMGTFSKALGCFGAYVACSQTLYSYLLNRCQGLIYTTLMPPVQLATMQAAWELVPTAQKQVQALFELADYLRENLSLEGFDIGNSQTNIVPIRLHDPKQVLNYQQKLSDQGIAVAAIRPPSVMPLESRLRIALSLRHQKKDIDMLFNALKSLQQQG</sequence>
<keyword evidence="6 14" id="KW-0808">Transferase</keyword>
<keyword evidence="8 12" id="KW-0663">Pyridoxal phosphate</keyword>
<evidence type="ECO:0000256" key="9">
    <source>
        <dbReference type="ARBA" id="ARBA00032610"/>
    </source>
</evidence>
<dbReference type="Pfam" id="PF00155">
    <property type="entry name" value="Aminotran_1_2"/>
    <property type="match status" value="1"/>
</dbReference>
<accession>A0A0Q9YPC2</accession>
<dbReference type="PANTHER" id="PTHR13693:SF100">
    <property type="entry name" value="8-AMINO-7-OXONONANOATE SYNTHASE"/>
    <property type="match status" value="1"/>
</dbReference>
<dbReference type="Proteomes" id="UP000051494">
    <property type="component" value="Unassembled WGS sequence"/>
</dbReference>
<dbReference type="PROSITE" id="PS00599">
    <property type="entry name" value="AA_TRANSFER_CLASS_2"/>
    <property type="match status" value="1"/>
</dbReference>
<evidence type="ECO:0000256" key="2">
    <source>
        <dbReference type="ARBA" id="ARBA00004746"/>
    </source>
</evidence>
<keyword evidence="14" id="KW-0012">Acyltransferase</keyword>
<dbReference type="OrthoDB" id="9807157at2"/>
<reference evidence="15" key="3">
    <citation type="submission" date="2021-06" db="EMBL/GenBank/DDBJ databases">
        <title>Genomic Description and Analysis of Intracellular Bacteria, Candidatus Berkiella cookevillensis and Candidatus Berkiella aquae.</title>
        <authorList>
            <person name="Kidane D.T."/>
            <person name="Mehari Y.T."/>
            <person name="Rice F.C."/>
            <person name="Arivett B.A."/>
            <person name="Farone A.L."/>
            <person name="Berk S.G."/>
            <person name="Farone M.B."/>
        </authorList>
    </citation>
    <scope>NUCLEOTIDE SEQUENCE</scope>
    <source>
        <strain evidence="15">CC99</strain>
    </source>
</reference>
<proteinExistence type="inferred from homology"/>
<evidence type="ECO:0000256" key="10">
    <source>
        <dbReference type="ARBA" id="ARBA00033381"/>
    </source>
</evidence>
<comment type="subunit">
    <text evidence="4">Homodimer.</text>
</comment>
<dbReference type="STRING" id="437022.CC99x_02003"/>
<dbReference type="InterPro" id="IPR050087">
    <property type="entry name" value="AON_synthase_class-II"/>
</dbReference>
<evidence type="ECO:0000256" key="1">
    <source>
        <dbReference type="ARBA" id="ARBA00001933"/>
    </source>
</evidence>
<dbReference type="PANTHER" id="PTHR13693">
    <property type="entry name" value="CLASS II AMINOTRANSFERASE/8-AMINO-7-OXONONANOATE SYNTHASE"/>
    <property type="match status" value="1"/>
</dbReference>
<comment type="caution">
    <text evidence="14">The sequence shown here is derived from an EMBL/GenBank/DDBJ whole genome shotgun (WGS) entry which is preliminary data.</text>
</comment>
<dbReference type="InterPro" id="IPR001917">
    <property type="entry name" value="Aminotrans_II_pyridoxalP_BS"/>
</dbReference>
<dbReference type="SUPFAM" id="SSF53383">
    <property type="entry name" value="PLP-dependent transferases"/>
    <property type="match status" value="1"/>
</dbReference>
<evidence type="ECO:0000256" key="5">
    <source>
        <dbReference type="ARBA" id="ARBA00013187"/>
    </source>
</evidence>
<dbReference type="PATRIC" id="fig|1590042.3.peg.2047"/>
<dbReference type="EMBL" id="LKHV01000011">
    <property type="protein sequence ID" value="KRG17880.1"/>
    <property type="molecule type" value="Genomic_DNA"/>
</dbReference>
<dbReference type="InterPro" id="IPR004839">
    <property type="entry name" value="Aminotransferase_I/II_large"/>
</dbReference>
<evidence type="ECO:0000313" key="14">
    <source>
        <dbReference type="EMBL" id="KRG17880.1"/>
    </source>
</evidence>
<dbReference type="RefSeq" id="WP_057625109.1">
    <property type="nucleotide sequence ID" value="NZ_LKHV02000001.1"/>
</dbReference>
<comment type="cofactor">
    <cofactor evidence="1 12">
        <name>pyridoxal 5'-phosphate</name>
        <dbReference type="ChEBI" id="CHEBI:597326"/>
    </cofactor>
</comment>
<evidence type="ECO:0000256" key="4">
    <source>
        <dbReference type="ARBA" id="ARBA00011738"/>
    </source>
</evidence>
<evidence type="ECO:0000256" key="12">
    <source>
        <dbReference type="RuleBase" id="RU003693"/>
    </source>
</evidence>
<comment type="catalytic activity">
    <reaction evidence="11">
        <text>6-carboxyhexanoyl-[ACP] + L-alanine + H(+) = (8S)-8-amino-7-oxononanoate + holo-[ACP] + CO2</text>
        <dbReference type="Rhea" id="RHEA:42288"/>
        <dbReference type="Rhea" id="RHEA-COMP:9685"/>
        <dbReference type="Rhea" id="RHEA-COMP:9955"/>
        <dbReference type="ChEBI" id="CHEBI:15378"/>
        <dbReference type="ChEBI" id="CHEBI:16526"/>
        <dbReference type="ChEBI" id="CHEBI:57972"/>
        <dbReference type="ChEBI" id="CHEBI:64479"/>
        <dbReference type="ChEBI" id="CHEBI:78846"/>
        <dbReference type="ChEBI" id="CHEBI:149468"/>
        <dbReference type="EC" id="2.3.1.47"/>
    </reaction>
</comment>
<name>A0A0Q9YPC2_9GAMM</name>
<evidence type="ECO:0000259" key="13">
    <source>
        <dbReference type="Pfam" id="PF00155"/>
    </source>
</evidence>
<comment type="pathway">
    <text evidence="2">Cofactor biosynthesis; biotin biosynthesis.</text>
</comment>
<gene>
    <name evidence="14" type="primary">bioF</name>
    <name evidence="15" type="ORF">CC99x_008875</name>
    <name evidence="14" type="ORF">CC99x_02003</name>
</gene>
<dbReference type="InterPro" id="IPR015424">
    <property type="entry name" value="PyrdxlP-dep_Trfase"/>
</dbReference>
<evidence type="ECO:0000256" key="3">
    <source>
        <dbReference type="ARBA" id="ARBA00010008"/>
    </source>
</evidence>
<reference evidence="14" key="1">
    <citation type="submission" date="2015-09" db="EMBL/GenBank/DDBJ databases">
        <title>Draft Genome Sequences of Two Novel Amoeba-resistant Intranuclear Bacteria, Candidatus Berkiella cookevillensis and Candidatus Berkiella aquae.</title>
        <authorList>
            <person name="Mehari Y.T."/>
            <person name="Arivett B.A."/>
            <person name="Farone A.L."/>
            <person name="Gunderson J.H."/>
            <person name="Farone M.B."/>
        </authorList>
    </citation>
    <scope>NUCLEOTIDE SEQUENCE [LARGE SCALE GENOMIC DNA]</scope>
    <source>
        <strain evidence="14">CC99</strain>
    </source>
</reference>
<evidence type="ECO:0000313" key="16">
    <source>
        <dbReference type="Proteomes" id="UP000051494"/>
    </source>
</evidence>
<evidence type="ECO:0000313" key="15">
    <source>
        <dbReference type="EMBL" id="MCS5709014.1"/>
    </source>
</evidence>
<dbReference type="EC" id="2.3.1.47" evidence="5"/>
<dbReference type="AlphaFoldDB" id="A0A0Q9YPC2"/>
<organism evidence="14">
    <name type="scientific">Candidatus Berkiella cookevillensis</name>
    <dbReference type="NCBI Taxonomy" id="437022"/>
    <lineage>
        <taxon>Bacteria</taxon>
        <taxon>Pseudomonadati</taxon>
        <taxon>Pseudomonadota</taxon>
        <taxon>Gammaproteobacteria</taxon>
        <taxon>Candidatus Berkiellales</taxon>
        <taxon>Candidatus Berkiellaceae</taxon>
        <taxon>Candidatus Berkiella</taxon>
    </lineage>
</organism>
<protein>
    <recommendedName>
        <fullName evidence="5">8-amino-7-oxononanoate synthase</fullName>
        <ecNumber evidence="5">2.3.1.47</ecNumber>
    </recommendedName>
    <alternativeName>
        <fullName evidence="9">7-keto-8-amino-pelargonic acid synthase</fullName>
    </alternativeName>
    <alternativeName>
        <fullName evidence="10">8-amino-7-ketopelargonate synthase</fullName>
    </alternativeName>
</protein>
<evidence type="ECO:0000256" key="8">
    <source>
        <dbReference type="ARBA" id="ARBA00022898"/>
    </source>
</evidence>
<comment type="similarity">
    <text evidence="3">Belongs to the class-II pyridoxal-phosphate-dependent aminotransferase family. BioF subfamily.</text>
</comment>
<dbReference type="Gene3D" id="3.40.640.10">
    <property type="entry name" value="Type I PLP-dependent aspartate aminotransferase-like (Major domain)"/>
    <property type="match status" value="1"/>
</dbReference>
<evidence type="ECO:0000256" key="11">
    <source>
        <dbReference type="ARBA" id="ARBA00047715"/>
    </source>
</evidence>
<dbReference type="GO" id="GO:0008710">
    <property type="term" value="F:8-amino-7-oxononanoate synthase activity"/>
    <property type="evidence" value="ECO:0007669"/>
    <property type="project" value="UniProtKB-EC"/>
</dbReference>
<evidence type="ECO:0000256" key="7">
    <source>
        <dbReference type="ARBA" id="ARBA00022756"/>
    </source>
</evidence>